<name>A0AAF0ZCP5_9CHRO</name>
<sequence>MFVEFDCLLIHGSSVSVSEKLTPETSALTILDRINRVNVNYYI</sequence>
<evidence type="ECO:0000313" key="1">
    <source>
        <dbReference type="EMBL" id="WPF88544.1"/>
    </source>
</evidence>
<dbReference type="EMBL" id="CP138348">
    <property type="protein sequence ID" value="WPF88544.1"/>
    <property type="molecule type" value="Genomic_DNA"/>
</dbReference>
<organism evidence="1">
    <name type="scientific">Cyanobacterium aponinum AL20115</name>
    <dbReference type="NCBI Taxonomy" id="3090662"/>
    <lineage>
        <taxon>Bacteria</taxon>
        <taxon>Bacillati</taxon>
        <taxon>Cyanobacteriota</taxon>
        <taxon>Cyanophyceae</taxon>
        <taxon>Oscillatoriophycideae</taxon>
        <taxon>Chroococcales</taxon>
        <taxon>Geminocystaceae</taxon>
        <taxon>Cyanobacterium</taxon>
    </lineage>
</organism>
<protein>
    <submittedName>
        <fullName evidence="1">Uncharacterized protein</fullName>
    </submittedName>
</protein>
<accession>A0AAF0ZCP5</accession>
<proteinExistence type="predicted"/>
<dbReference type="AlphaFoldDB" id="A0AAF0ZCP5"/>
<dbReference type="RefSeq" id="WP_320001511.1">
    <property type="nucleotide sequence ID" value="NZ_CP138348.1"/>
</dbReference>
<gene>
    <name evidence="1" type="ORF">SAY89_17400</name>
</gene>
<reference evidence="1" key="1">
    <citation type="submission" date="2023-11" db="EMBL/GenBank/DDBJ databases">
        <title>Genome sequence of Cyanobacterium aponinum BCRC AL20115.</title>
        <authorList>
            <person name="Chang H.-Y."/>
            <person name="Lin K.-M."/>
            <person name="Hsueh H.-T."/>
            <person name="Chu H.-A."/>
            <person name="Kuo C.-H."/>
        </authorList>
    </citation>
    <scope>NUCLEOTIDE SEQUENCE</scope>
    <source>
        <strain evidence="1">AL20115</strain>
    </source>
</reference>